<sequence length="608" mass="63707">MTKFYELSTEERLSQLISEGRLTTADAALLRDGGLNADIASRMVENHIGDFPVPLGLAEHFLIDGEQYLIPMATEEPSVIAAAGNAAQRIARSGGFHTESVRGGITAQIVFRSGRSDGSVDGAGKVGGAHSDAGFASGSDAGSGASSSAILAEMNVAGNVVNSCGGGKSAILDFPNAVSRGADERDAGKPWIVKQDSEITAHNAVQDSSVECKTAECIAETASHRAGEDVGREAGNNGAVDYEHASRGFAESVDHGQNTANAADTQYAMDSWRDFLHAHIARISEIARQAHPTLASHGGGLRSVSVRRTSDIGAVEHAAANSDMLNHAENYTGSSAKAVAANSARTCAGEFIEFDLLIDPGAAMGANTVNTIAEAVSRYLADQLPHYELLMAILSNCAPQQRARACACINAELLATKDMPGAQVAGRIAAASRFAQASELRAATHNKGIMNGINAVVLASGNDTRNVNAAAYADLSERHRTWTDWRFDGERLIGEIDMSMPIGSVGGAISTLPTAKLAMRLLRQPSAETLMGIIASVGLASNLSAMRALVTRGIQAGHMNLQLQSLAMMAGAQGDEAEELVRWLRANPRQASLAAAQEQLRRLREGSA</sequence>
<dbReference type="GO" id="GO:0015936">
    <property type="term" value="P:coenzyme A metabolic process"/>
    <property type="evidence" value="ECO:0007669"/>
    <property type="project" value="InterPro"/>
</dbReference>
<dbReference type="AlphaFoldDB" id="A0A087EAB9"/>
<dbReference type="SUPFAM" id="SSF56542">
    <property type="entry name" value="Substrate-binding domain of HMG-CoA reductase"/>
    <property type="match status" value="1"/>
</dbReference>
<dbReference type="InterPro" id="IPR009029">
    <property type="entry name" value="HMG_CoA_Rdtase_sub-bd_dom_sf"/>
</dbReference>
<protein>
    <submittedName>
        <fullName evidence="3">3-hydroxy-3-methylglutaryl-CoA reductase</fullName>
        <ecNumber evidence="3">1.1.1.88</ecNumber>
    </submittedName>
</protein>
<dbReference type="InterPro" id="IPR002202">
    <property type="entry name" value="HMG_CoA_Rdtase"/>
</dbReference>
<dbReference type="EC" id="1.1.1.88" evidence="3"/>
<dbReference type="STRING" id="77635.BISU_0732"/>
<dbReference type="PANTHER" id="PTHR10572">
    <property type="entry name" value="3-HYDROXY-3-METHYLGLUTARYL-COENZYME A REDUCTASE"/>
    <property type="match status" value="1"/>
</dbReference>
<evidence type="ECO:0000313" key="3">
    <source>
        <dbReference type="EMBL" id="KFJ04720.1"/>
    </source>
</evidence>
<evidence type="ECO:0000256" key="2">
    <source>
        <dbReference type="ARBA" id="ARBA00023002"/>
    </source>
</evidence>
<comment type="caution">
    <text evidence="3">The sequence shown here is derived from an EMBL/GenBank/DDBJ whole genome shotgun (WGS) entry which is preliminary data.</text>
</comment>
<name>A0A087EAB9_9BIFI</name>
<dbReference type="GO" id="GO:0004420">
    <property type="term" value="F:hydroxymethylglutaryl-CoA reductase (NADPH) activity"/>
    <property type="evidence" value="ECO:0007669"/>
    <property type="project" value="InterPro"/>
</dbReference>
<dbReference type="PANTHER" id="PTHR10572:SF24">
    <property type="entry name" value="3-HYDROXY-3-METHYLGLUTARYL-COENZYME A REDUCTASE"/>
    <property type="match status" value="1"/>
</dbReference>
<dbReference type="InterPro" id="IPR009023">
    <property type="entry name" value="HMG_CoA_Rdtase_NAD(P)-bd_sf"/>
</dbReference>
<dbReference type="RefSeq" id="WP_024462673.1">
    <property type="nucleotide sequence ID" value="NZ_CP062939.1"/>
</dbReference>
<keyword evidence="4" id="KW-1185">Reference proteome</keyword>
<evidence type="ECO:0000256" key="1">
    <source>
        <dbReference type="ARBA" id="ARBA00007661"/>
    </source>
</evidence>
<dbReference type="Pfam" id="PF00368">
    <property type="entry name" value="HMG-CoA_red"/>
    <property type="match status" value="2"/>
</dbReference>
<reference evidence="3 4" key="1">
    <citation type="submission" date="2014-03" db="EMBL/GenBank/DDBJ databases">
        <title>Genomics of Bifidobacteria.</title>
        <authorList>
            <person name="Ventura M."/>
            <person name="Milani C."/>
            <person name="Lugli G.A."/>
        </authorList>
    </citation>
    <scope>NUCLEOTIDE SEQUENCE [LARGE SCALE GENOMIC DNA]</scope>
    <source>
        <strain evidence="3 4">LMG 11597</strain>
    </source>
</reference>
<dbReference type="Gene3D" id="3.30.70.420">
    <property type="entry name" value="Hydroxymethylglutaryl-CoA reductase, class I/II, NAD/NADP-binding domain"/>
    <property type="match status" value="1"/>
</dbReference>
<dbReference type="Proteomes" id="UP000029055">
    <property type="component" value="Unassembled WGS sequence"/>
</dbReference>
<dbReference type="Gene3D" id="1.10.8.660">
    <property type="match status" value="1"/>
</dbReference>
<dbReference type="InterPro" id="IPR023074">
    <property type="entry name" value="HMG_CoA_Rdtase_cat_sf"/>
</dbReference>
<dbReference type="EMBL" id="JGZR01000003">
    <property type="protein sequence ID" value="KFJ04720.1"/>
    <property type="molecule type" value="Genomic_DNA"/>
</dbReference>
<dbReference type="SUPFAM" id="SSF55035">
    <property type="entry name" value="NAD-binding domain of HMG-CoA reductase"/>
    <property type="match status" value="1"/>
</dbReference>
<organism evidence="3 4">
    <name type="scientific">Bifidobacterium subtile</name>
    <dbReference type="NCBI Taxonomy" id="77635"/>
    <lineage>
        <taxon>Bacteria</taxon>
        <taxon>Bacillati</taxon>
        <taxon>Actinomycetota</taxon>
        <taxon>Actinomycetes</taxon>
        <taxon>Bifidobacteriales</taxon>
        <taxon>Bifidobacteriaceae</taxon>
        <taxon>Bifidobacterium</taxon>
    </lineage>
</organism>
<dbReference type="GO" id="GO:0140643">
    <property type="term" value="F:hydroxymethylglutaryl-CoA reductase (NADH) activity"/>
    <property type="evidence" value="ECO:0007669"/>
    <property type="project" value="UniProtKB-EC"/>
</dbReference>
<accession>A0A087EAB9</accession>
<dbReference type="eggNOG" id="COG1257">
    <property type="taxonomic scope" value="Bacteria"/>
</dbReference>
<dbReference type="Gene3D" id="3.90.770.10">
    <property type="entry name" value="3-hydroxy-3-methylglutaryl-coenzyme A Reductase, Chain A, domain 2"/>
    <property type="match status" value="2"/>
</dbReference>
<dbReference type="PROSITE" id="PS50065">
    <property type="entry name" value="HMG_COA_REDUCTASE_4"/>
    <property type="match status" value="1"/>
</dbReference>
<dbReference type="OrthoDB" id="9764892at2"/>
<proteinExistence type="inferred from homology"/>
<keyword evidence="2 3" id="KW-0560">Oxidoreductase</keyword>
<evidence type="ECO:0000313" key="4">
    <source>
        <dbReference type="Proteomes" id="UP000029055"/>
    </source>
</evidence>
<gene>
    <name evidence="3" type="ORF">BISU_0732</name>
</gene>
<comment type="similarity">
    <text evidence="1">Belongs to the HMG-CoA reductase family.</text>
</comment>